<dbReference type="EMBL" id="JANSKX010000023">
    <property type="protein sequence ID" value="MCY1595124.1"/>
    <property type="molecule type" value="Genomic_DNA"/>
</dbReference>
<accession>A0A9Q4D943</accession>
<keyword evidence="2" id="KW-0808">Transferase</keyword>
<evidence type="ECO:0000313" key="3">
    <source>
        <dbReference type="Proteomes" id="UP001081438"/>
    </source>
</evidence>
<protein>
    <submittedName>
        <fullName evidence="2">GNAT family N-acetyltransferase</fullName>
        <ecNumber evidence="2">2.3.1.-</ecNumber>
    </submittedName>
</protein>
<organism evidence="2 3">
    <name type="scientific">Staphylococcus pettenkoferi</name>
    <dbReference type="NCBI Taxonomy" id="170573"/>
    <lineage>
        <taxon>Bacteria</taxon>
        <taxon>Bacillati</taxon>
        <taxon>Bacillota</taxon>
        <taxon>Bacilli</taxon>
        <taxon>Bacillales</taxon>
        <taxon>Staphylococcaceae</taxon>
        <taxon>Staphylococcus</taxon>
    </lineage>
</organism>
<evidence type="ECO:0000259" key="1">
    <source>
        <dbReference type="PROSITE" id="PS51186"/>
    </source>
</evidence>
<dbReference type="Proteomes" id="UP001081438">
    <property type="component" value="Unassembled WGS sequence"/>
</dbReference>
<dbReference type="GO" id="GO:0016747">
    <property type="term" value="F:acyltransferase activity, transferring groups other than amino-acyl groups"/>
    <property type="evidence" value="ECO:0007669"/>
    <property type="project" value="InterPro"/>
</dbReference>
<keyword evidence="2" id="KW-0012">Acyltransferase</keyword>
<dbReference type="InterPro" id="IPR016181">
    <property type="entry name" value="Acyl_CoA_acyltransferase"/>
</dbReference>
<gene>
    <name evidence="2" type="ORF">NW112_07715</name>
</gene>
<dbReference type="Gene3D" id="3.40.630.30">
    <property type="match status" value="1"/>
</dbReference>
<proteinExistence type="predicted"/>
<dbReference type="EC" id="2.3.1.-" evidence="2"/>
<dbReference type="InterPro" id="IPR000182">
    <property type="entry name" value="GNAT_dom"/>
</dbReference>
<feature type="domain" description="N-acetyltransferase" evidence="1">
    <location>
        <begin position="1"/>
        <end position="71"/>
    </location>
</feature>
<dbReference type="PROSITE" id="PS51186">
    <property type="entry name" value="GNAT"/>
    <property type="match status" value="1"/>
</dbReference>
<evidence type="ECO:0000313" key="2">
    <source>
        <dbReference type="EMBL" id="MCY1595124.1"/>
    </source>
</evidence>
<dbReference type="RefSeq" id="WP_072093077.1">
    <property type="nucleotide sequence ID" value="NZ_JANSKS010000028.1"/>
</dbReference>
<dbReference type="SUPFAM" id="SSF55729">
    <property type="entry name" value="Acyl-CoA N-acyltransferases (Nat)"/>
    <property type="match status" value="1"/>
</dbReference>
<reference evidence="2" key="1">
    <citation type="journal article" date="2022" name="Int. J. Mol. Sci.">
        <title>Phenotypic and genotypic virulence characterisation of Staphylococcus pettenkoferi strains isolated from human bloodstream and diabetic foot infections.</title>
        <authorList>
            <person name="Magnan C."/>
        </authorList>
    </citation>
    <scope>NUCLEOTIDE SEQUENCE</scope>
    <source>
        <strain evidence="2">NSP020P</strain>
    </source>
</reference>
<sequence>MAGLFITDNYRNKGIGRFLLERLKSDYNVLNLHVNEKNEGAIRFYTKHQFEIRSKEFEVETQEYEYFMKWDSN</sequence>
<dbReference type="Pfam" id="PF13508">
    <property type="entry name" value="Acetyltransf_7"/>
    <property type="match status" value="1"/>
</dbReference>
<name>A0A9Q4D943_9STAP</name>
<comment type="caution">
    <text evidence="2">The sequence shown here is derived from an EMBL/GenBank/DDBJ whole genome shotgun (WGS) entry which is preliminary data.</text>
</comment>
<dbReference type="AlphaFoldDB" id="A0A9Q4D943"/>